<organism evidence="7">
    <name type="scientific">Corethron hystrix</name>
    <dbReference type="NCBI Taxonomy" id="216773"/>
    <lineage>
        <taxon>Eukaryota</taxon>
        <taxon>Sar</taxon>
        <taxon>Stramenopiles</taxon>
        <taxon>Ochrophyta</taxon>
        <taxon>Bacillariophyta</taxon>
        <taxon>Coscinodiscophyceae</taxon>
        <taxon>Corethrophycidae</taxon>
        <taxon>Corethrales</taxon>
        <taxon>Corethraceae</taxon>
        <taxon>Corethron</taxon>
    </lineage>
</organism>
<evidence type="ECO:0000313" key="7">
    <source>
        <dbReference type="EMBL" id="CAD8879347.1"/>
    </source>
</evidence>
<evidence type="ECO:0000256" key="2">
    <source>
        <dbReference type="ARBA" id="ARBA00012255"/>
    </source>
</evidence>
<dbReference type="GO" id="GO:1990966">
    <property type="term" value="P:ATP generation from poly-ADP-D-ribose"/>
    <property type="evidence" value="ECO:0007669"/>
    <property type="project" value="TreeGrafter"/>
</dbReference>
<keyword evidence="3" id="KW-0378">Hydrolase</keyword>
<dbReference type="GO" id="GO:0004649">
    <property type="term" value="F:poly(ADP-ribose) glycohydrolase activity"/>
    <property type="evidence" value="ECO:0007669"/>
    <property type="project" value="UniProtKB-EC"/>
</dbReference>
<evidence type="ECO:0000259" key="6">
    <source>
        <dbReference type="Pfam" id="PF20811"/>
    </source>
</evidence>
<dbReference type="InterPro" id="IPR007724">
    <property type="entry name" value="Poly_GlycHdrlase"/>
</dbReference>
<comment type="similarity">
    <text evidence="1">Belongs to the poly(ADP-ribose) glycohydrolase family.</text>
</comment>
<dbReference type="GO" id="GO:0005634">
    <property type="term" value="C:nucleus"/>
    <property type="evidence" value="ECO:0007669"/>
    <property type="project" value="TreeGrafter"/>
</dbReference>
<dbReference type="PANTHER" id="PTHR12837:SF0">
    <property type="entry name" value="POLY(ADP-RIBOSE) GLYCOHYDROLASE"/>
    <property type="match status" value="1"/>
</dbReference>
<dbReference type="GO" id="GO:0006282">
    <property type="term" value="P:regulation of DNA repair"/>
    <property type="evidence" value="ECO:0007669"/>
    <property type="project" value="InterPro"/>
</dbReference>
<dbReference type="GO" id="GO:0005975">
    <property type="term" value="P:carbohydrate metabolic process"/>
    <property type="evidence" value="ECO:0007669"/>
    <property type="project" value="InterPro"/>
</dbReference>
<name>A0A7S1BAR9_9STRA</name>
<evidence type="ECO:0000259" key="5">
    <source>
        <dbReference type="Pfam" id="PF05028"/>
    </source>
</evidence>
<dbReference type="GO" id="GO:0009225">
    <property type="term" value="P:nucleotide-sugar metabolic process"/>
    <property type="evidence" value="ECO:0007669"/>
    <property type="project" value="TreeGrafter"/>
</dbReference>
<protein>
    <recommendedName>
        <fullName evidence="2">poly(ADP-ribose) glycohydrolase</fullName>
        <ecNumber evidence="2">3.2.1.143</ecNumber>
    </recommendedName>
</protein>
<gene>
    <name evidence="7" type="ORF">CHYS00102_LOCUS6531</name>
</gene>
<feature type="region of interest" description="Disordered" evidence="4">
    <location>
        <begin position="123"/>
        <end position="144"/>
    </location>
</feature>
<reference evidence="7" key="1">
    <citation type="submission" date="2021-01" db="EMBL/GenBank/DDBJ databases">
        <authorList>
            <person name="Corre E."/>
            <person name="Pelletier E."/>
            <person name="Niang G."/>
            <person name="Scheremetjew M."/>
            <person name="Finn R."/>
            <person name="Kale V."/>
            <person name="Holt S."/>
            <person name="Cochrane G."/>
            <person name="Meng A."/>
            <person name="Brown T."/>
            <person name="Cohen L."/>
        </authorList>
    </citation>
    <scope>NUCLEOTIDE SEQUENCE</scope>
    <source>
        <strain evidence="7">308</strain>
    </source>
</reference>
<dbReference type="EMBL" id="HBFR01009031">
    <property type="protein sequence ID" value="CAD8879347.1"/>
    <property type="molecule type" value="Transcribed_RNA"/>
</dbReference>
<dbReference type="PANTHER" id="PTHR12837">
    <property type="entry name" value="POLY ADP-RIBOSE GLYCOHYDROLASE"/>
    <property type="match status" value="1"/>
</dbReference>
<dbReference type="InterPro" id="IPR048362">
    <property type="entry name" value="PARG_helical"/>
</dbReference>
<dbReference type="Pfam" id="PF20811">
    <property type="entry name" value="PARG_cat_N"/>
    <property type="match status" value="1"/>
</dbReference>
<evidence type="ECO:0000256" key="3">
    <source>
        <dbReference type="ARBA" id="ARBA00022801"/>
    </source>
</evidence>
<dbReference type="GO" id="GO:0005737">
    <property type="term" value="C:cytoplasm"/>
    <property type="evidence" value="ECO:0007669"/>
    <property type="project" value="TreeGrafter"/>
</dbReference>
<dbReference type="EC" id="3.2.1.143" evidence="2"/>
<evidence type="ECO:0000256" key="1">
    <source>
        <dbReference type="ARBA" id="ARBA00009545"/>
    </source>
</evidence>
<feature type="domain" description="PARG catalytic Macro" evidence="5">
    <location>
        <begin position="277"/>
        <end position="449"/>
    </location>
</feature>
<dbReference type="Pfam" id="PF05028">
    <property type="entry name" value="PARG_cat_C"/>
    <property type="match status" value="1"/>
</dbReference>
<proteinExistence type="inferred from homology"/>
<accession>A0A7S1BAR9</accession>
<evidence type="ECO:0000256" key="4">
    <source>
        <dbReference type="SAM" id="MobiDB-lite"/>
    </source>
</evidence>
<feature type="domain" description="PARG helical" evidence="6">
    <location>
        <begin position="138"/>
        <end position="227"/>
    </location>
</feature>
<sequence length="502" mass="55300">MLTSTSALADFATAALSSPSPPHAIFKFGHDDLLRSLPEKAFLGGDDSGDDSLSLTAVSNTIGMDGLVFTREIEQELRRAFDLEVVAQNIESRRRLLRNVRKWALEGLRDESLVVALSHPLPSPSLTEESSNGAPSPPTLASKKSRCITARQARSVLANAFLRNINDVMKTEKDPSNCGGLDFRRLFMGNSGDCGSQKLACLLLYFEACGSILEDTEDDDRVITFERIRYLPSRMDSLVKDMRGEKGKHSCGRFIGDGVHLHSGPMESPPRPAGAFVNFANPNFGYGKCIPSATQEEIMQMCCPEFNVGMLFIGKMGDDEVVNVCSVRRFCQYSGFLDSFMCKGLVPHLDRAASLETVMTMDACTYSHFSKKMIQRDICKAYHCFREYALDSLGLTAESSIPHQQYPIISTGKWGCGVFGGRPAHKLVQQACAANLAGVDLQFSTFHNDDGCSKVLAALQSRRLKADDVLPLLYNGTDYEHFFANIVGDEKKIRVSVYPPDH</sequence>
<dbReference type="AlphaFoldDB" id="A0A7S1BAR9"/>
<dbReference type="InterPro" id="IPR046372">
    <property type="entry name" value="PARG_cat_C"/>
</dbReference>